<dbReference type="SUPFAM" id="SSF54427">
    <property type="entry name" value="NTF2-like"/>
    <property type="match status" value="1"/>
</dbReference>
<comment type="caution">
    <text evidence="1">The sequence shown here is derived from an EMBL/GenBank/DDBJ whole genome shotgun (WGS) entry which is preliminary data.</text>
</comment>
<dbReference type="RefSeq" id="WP_345204828.1">
    <property type="nucleotide sequence ID" value="NZ_BAABGM010000011.1"/>
</dbReference>
<gene>
    <name evidence="1" type="ORF">GCM10023168_17980</name>
</gene>
<name>A0ABP8KEB1_9MICO</name>
<dbReference type="PANTHER" id="PTHR38436:SF1">
    <property type="entry name" value="ESTER CYCLASE"/>
    <property type="match status" value="1"/>
</dbReference>
<dbReference type="InterPro" id="IPR032710">
    <property type="entry name" value="NTF2-like_dom_sf"/>
</dbReference>
<evidence type="ECO:0008006" key="3">
    <source>
        <dbReference type="Google" id="ProtNLM"/>
    </source>
</evidence>
<sequence>MPRIVITHAVQDVDRWLRGRGERHAAVPGARNAADLVALDGSPQAGLTFEVDDVEGLTGMLASLPPQVAAQAKAHGVVMPMAVYVERGPARDHAATMRRAYELISAGDIDGFGRLVAPGFVEHDAEPGMAPTKHGVLELFRGYRSAFPDLRMDAHEVIVSGDTTVARVTASGTHDGEFMGMPPSGRRIEVGLIDIMRFDDDGLISDHWGVMDALSMMQQLGVVPEGAPAP</sequence>
<dbReference type="EMBL" id="BAABGM010000011">
    <property type="protein sequence ID" value="GAA4404856.1"/>
    <property type="molecule type" value="Genomic_DNA"/>
</dbReference>
<accession>A0ABP8KEB1</accession>
<dbReference type="Gene3D" id="3.10.450.50">
    <property type="match status" value="1"/>
</dbReference>
<proteinExistence type="predicted"/>
<protein>
    <recommendedName>
        <fullName evidence="3">Ester cyclase</fullName>
    </recommendedName>
</protein>
<organism evidence="1 2">
    <name type="scientific">Fodinibacter luteus</name>
    <dbReference type="NCBI Taxonomy" id="552064"/>
    <lineage>
        <taxon>Bacteria</taxon>
        <taxon>Bacillati</taxon>
        <taxon>Actinomycetota</taxon>
        <taxon>Actinomycetes</taxon>
        <taxon>Micrococcales</taxon>
        <taxon>Intrasporangiaceae</taxon>
        <taxon>Fodinibacter (ex Wang et al. 2009)</taxon>
    </lineage>
</organism>
<reference evidence="2" key="1">
    <citation type="journal article" date="2019" name="Int. J. Syst. Evol. Microbiol.">
        <title>The Global Catalogue of Microorganisms (GCM) 10K type strain sequencing project: providing services to taxonomists for standard genome sequencing and annotation.</title>
        <authorList>
            <consortium name="The Broad Institute Genomics Platform"/>
            <consortium name="The Broad Institute Genome Sequencing Center for Infectious Disease"/>
            <person name="Wu L."/>
            <person name="Ma J."/>
        </authorList>
    </citation>
    <scope>NUCLEOTIDE SEQUENCE [LARGE SCALE GENOMIC DNA]</scope>
    <source>
        <strain evidence="2">JCM 17809</strain>
    </source>
</reference>
<dbReference type="Pfam" id="PF07366">
    <property type="entry name" value="SnoaL"/>
    <property type="match status" value="1"/>
</dbReference>
<dbReference type="Proteomes" id="UP001500945">
    <property type="component" value="Unassembled WGS sequence"/>
</dbReference>
<evidence type="ECO:0000313" key="2">
    <source>
        <dbReference type="Proteomes" id="UP001500945"/>
    </source>
</evidence>
<keyword evidence="2" id="KW-1185">Reference proteome</keyword>
<dbReference type="PANTHER" id="PTHR38436">
    <property type="entry name" value="POLYKETIDE CYCLASE SNOAL-LIKE DOMAIN"/>
    <property type="match status" value="1"/>
</dbReference>
<dbReference type="InterPro" id="IPR009959">
    <property type="entry name" value="Cyclase_SnoaL-like"/>
</dbReference>
<evidence type="ECO:0000313" key="1">
    <source>
        <dbReference type="EMBL" id="GAA4404856.1"/>
    </source>
</evidence>